<dbReference type="GO" id="GO:0032259">
    <property type="term" value="P:methylation"/>
    <property type="evidence" value="ECO:0007669"/>
    <property type="project" value="UniProtKB-KW"/>
</dbReference>
<dbReference type="InterPro" id="IPR029063">
    <property type="entry name" value="SAM-dependent_MTases_sf"/>
</dbReference>
<protein>
    <recommendedName>
        <fullName evidence="6">S-adenosyl-L-methionine-dependent methyltransferase superfamily protein</fullName>
    </recommendedName>
</protein>
<dbReference type="InterPro" id="IPR051419">
    <property type="entry name" value="Lys/N-term_MeTrsfase_sf"/>
</dbReference>
<proteinExistence type="inferred from homology"/>
<dbReference type="EMBL" id="JAIWQS010000005">
    <property type="protein sequence ID" value="KAJ8763888.1"/>
    <property type="molecule type" value="Genomic_DNA"/>
</dbReference>
<name>A0AAV8TAY6_9ROSI</name>
<dbReference type="GO" id="GO:0008168">
    <property type="term" value="F:methyltransferase activity"/>
    <property type="evidence" value="ECO:0007669"/>
    <property type="project" value="UniProtKB-KW"/>
</dbReference>
<comment type="similarity">
    <text evidence="1">Belongs to the methyltransferase superfamily.</text>
</comment>
<evidence type="ECO:0000256" key="3">
    <source>
        <dbReference type="ARBA" id="ARBA00022679"/>
    </source>
</evidence>
<keyword evidence="2" id="KW-0489">Methyltransferase</keyword>
<evidence type="ECO:0000256" key="2">
    <source>
        <dbReference type="ARBA" id="ARBA00022603"/>
    </source>
</evidence>
<keyword evidence="3" id="KW-0808">Transferase</keyword>
<gene>
    <name evidence="4" type="ORF">K2173_003670</name>
</gene>
<dbReference type="AlphaFoldDB" id="A0AAV8TAY6"/>
<keyword evidence="5" id="KW-1185">Reference proteome</keyword>
<evidence type="ECO:0008006" key="6">
    <source>
        <dbReference type="Google" id="ProtNLM"/>
    </source>
</evidence>
<evidence type="ECO:0000256" key="1">
    <source>
        <dbReference type="ARBA" id="ARBA00008361"/>
    </source>
</evidence>
<organism evidence="4 5">
    <name type="scientific">Erythroxylum novogranatense</name>
    <dbReference type="NCBI Taxonomy" id="1862640"/>
    <lineage>
        <taxon>Eukaryota</taxon>
        <taxon>Viridiplantae</taxon>
        <taxon>Streptophyta</taxon>
        <taxon>Embryophyta</taxon>
        <taxon>Tracheophyta</taxon>
        <taxon>Spermatophyta</taxon>
        <taxon>Magnoliopsida</taxon>
        <taxon>eudicotyledons</taxon>
        <taxon>Gunneridae</taxon>
        <taxon>Pentapetalae</taxon>
        <taxon>rosids</taxon>
        <taxon>fabids</taxon>
        <taxon>Malpighiales</taxon>
        <taxon>Erythroxylaceae</taxon>
        <taxon>Erythroxylum</taxon>
    </lineage>
</organism>
<dbReference type="Proteomes" id="UP001159364">
    <property type="component" value="Linkage Group LG05"/>
</dbReference>
<sequence>MWHHARLGSRWRRSLRRFGTAAARRFPLDEGDWFYSSEWYDLHSSDTNTVFRSSSDKGNGIVSVLAFPSSRPNQIHWPTTEKWLQERFTKLHPGLEHDGRFRIIGYQWRTLHFNDNTFQSTVKVMAFYQESQPSSICLMQQPHCLAVPYLKSMVSTGLATLASCKFDLKSATNGKKEMRILCIGHGGGSLPLFLTSKIKGAVIDIIEVDPLVISGSIRAMGFPAFSVVNSSGERIHERLYLRESDAEEFVLNGDTVYDMIFIDAYDGDDIFPRKLWDPDFPFLKALSNLLHPRHGTVVVNLHSDSDAYISNPSFSYFSKPFVQTSKHVSKVCQAYRKALVGNGNSSSGLGFFVSVPWVCNTSLVVCRGFALNNRNCSRDLVMNTITSKSLEIDNILNLPFSCLEYVKRDFTVID</sequence>
<comment type="caution">
    <text evidence="4">The sequence shown here is derived from an EMBL/GenBank/DDBJ whole genome shotgun (WGS) entry which is preliminary data.</text>
</comment>
<evidence type="ECO:0000313" key="5">
    <source>
        <dbReference type="Proteomes" id="UP001159364"/>
    </source>
</evidence>
<reference evidence="4 5" key="1">
    <citation type="submission" date="2021-09" db="EMBL/GenBank/DDBJ databases">
        <title>Genomic insights and catalytic innovation underlie evolution of tropane alkaloids biosynthesis.</title>
        <authorList>
            <person name="Wang Y.-J."/>
            <person name="Tian T."/>
            <person name="Huang J.-P."/>
            <person name="Huang S.-X."/>
        </authorList>
    </citation>
    <scope>NUCLEOTIDE SEQUENCE [LARGE SCALE GENOMIC DNA]</scope>
    <source>
        <strain evidence="4">KIB-2018</strain>
        <tissue evidence="4">Leaf</tissue>
    </source>
</reference>
<dbReference type="Gene3D" id="3.40.50.150">
    <property type="entry name" value="Vaccinia Virus protein VP39"/>
    <property type="match status" value="1"/>
</dbReference>
<dbReference type="SUPFAM" id="SSF53335">
    <property type="entry name" value="S-adenosyl-L-methionine-dependent methyltransferases"/>
    <property type="match status" value="1"/>
</dbReference>
<dbReference type="PANTHER" id="PTHR12176:SF56">
    <property type="entry name" value="OS04G0510700 PROTEIN"/>
    <property type="match status" value="1"/>
</dbReference>
<accession>A0AAV8TAY6</accession>
<evidence type="ECO:0000313" key="4">
    <source>
        <dbReference type="EMBL" id="KAJ8763888.1"/>
    </source>
</evidence>
<dbReference type="PANTHER" id="PTHR12176">
    <property type="entry name" value="SAM-DEPENDENT METHYLTRANSFERASE SUPERFAMILY PROTEIN"/>
    <property type="match status" value="1"/>
</dbReference>